<evidence type="ECO:0000256" key="7">
    <source>
        <dbReference type="SAM" id="MobiDB-lite"/>
    </source>
</evidence>
<feature type="region of interest" description="Disordered" evidence="7">
    <location>
        <begin position="58"/>
        <end position="87"/>
    </location>
</feature>
<name>A0A319D115_9EURO</name>
<dbReference type="Gene3D" id="3.40.50.300">
    <property type="entry name" value="P-loop containing nucleotide triphosphate hydrolases"/>
    <property type="match status" value="1"/>
</dbReference>
<dbReference type="OrthoDB" id="674604at2759"/>
<evidence type="ECO:0000256" key="6">
    <source>
        <dbReference type="PROSITE-ProRule" id="PRU00221"/>
    </source>
</evidence>
<reference evidence="9 10" key="1">
    <citation type="submission" date="2018-02" db="EMBL/GenBank/DDBJ databases">
        <title>The genomes of Aspergillus section Nigri reveals drivers in fungal speciation.</title>
        <authorList>
            <consortium name="DOE Joint Genome Institute"/>
            <person name="Vesth T.C."/>
            <person name="Nybo J."/>
            <person name="Theobald S."/>
            <person name="Brandl J."/>
            <person name="Frisvad J.C."/>
            <person name="Nielsen K.F."/>
            <person name="Lyhne E.K."/>
            <person name="Kogle M.E."/>
            <person name="Kuo A."/>
            <person name="Riley R."/>
            <person name="Clum A."/>
            <person name="Nolan M."/>
            <person name="Lipzen A."/>
            <person name="Salamov A."/>
            <person name="Henrissat B."/>
            <person name="Wiebenga A."/>
            <person name="De vries R.P."/>
            <person name="Grigoriev I.V."/>
            <person name="Mortensen U.H."/>
            <person name="Andersen M.R."/>
            <person name="Baker S.E."/>
        </authorList>
    </citation>
    <scope>NUCLEOTIDE SEQUENCE [LARGE SCALE GENOMIC DNA]</scope>
    <source>
        <strain evidence="9 10">CBS 707.79</strain>
    </source>
</reference>
<organism evidence="9 10">
    <name type="scientific">Aspergillus ellipticus CBS 707.79</name>
    <dbReference type="NCBI Taxonomy" id="1448320"/>
    <lineage>
        <taxon>Eukaryota</taxon>
        <taxon>Fungi</taxon>
        <taxon>Dikarya</taxon>
        <taxon>Ascomycota</taxon>
        <taxon>Pezizomycotina</taxon>
        <taxon>Eurotiomycetes</taxon>
        <taxon>Eurotiomycetidae</taxon>
        <taxon>Eurotiales</taxon>
        <taxon>Aspergillaceae</taxon>
        <taxon>Aspergillus</taxon>
        <taxon>Aspergillus subgen. Circumdati</taxon>
    </lineage>
</organism>
<dbReference type="PANTHER" id="PTHR22847:SF637">
    <property type="entry name" value="WD REPEAT DOMAIN 5B"/>
    <property type="match status" value="1"/>
</dbReference>
<evidence type="ECO:0000256" key="3">
    <source>
        <dbReference type="ARBA" id="ARBA00038415"/>
    </source>
</evidence>
<feature type="domain" description="NACHT" evidence="8">
    <location>
        <begin position="347"/>
        <end position="495"/>
    </location>
</feature>
<evidence type="ECO:0000256" key="2">
    <source>
        <dbReference type="ARBA" id="ARBA00022737"/>
    </source>
</evidence>
<feature type="repeat" description="WD" evidence="6">
    <location>
        <begin position="1287"/>
        <end position="1330"/>
    </location>
</feature>
<keyword evidence="2" id="KW-0677">Repeat</keyword>
<dbReference type="InterPro" id="IPR036322">
    <property type="entry name" value="WD40_repeat_dom_sf"/>
</dbReference>
<dbReference type="PANTHER" id="PTHR22847">
    <property type="entry name" value="WD40 REPEAT PROTEIN"/>
    <property type="match status" value="1"/>
</dbReference>
<protein>
    <recommendedName>
        <fullName evidence="4">Mitochondrial division protein 1</fullName>
    </recommendedName>
</protein>
<proteinExistence type="inferred from homology"/>
<dbReference type="Pfam" id="PF00400">
    <property type="entry name" value="WD40"/>
    <property type="match status" value="2"/>
</dbReference>
<sequence>MTSIGLLRRLKKKSQYLEEKITGPGVSTAQKTANISGSQFHHHTGPTHAAFDRDKKTAYASCDDPPLTDKDATEEEHDDEKNVKHEETELDNLDKRLKDNTWSNGLWNEAYSRLEREHPGLIGDYERVMLEAETGNISRHKAQKQDACVDVDPEDRQGRLQKLIKSKLDAVHDNRLMISVGGKCLVVKDQFQKILLSNALTQSDDAVEGLRYISEVLVRLRVVEGVVGTAVFYLAVAWAVFQRFMRNAVVADDWGDLCTTIRNIVDDVEKCLGVLDRRATRNIEKTILKFMVLTEDQQLKNLHTVEFATFAGDPKTKDYRPPFCLEGTRKEILQNIETWAEAEDENCIFWLSGMAGTGKSTIARSVAQMFTDKNCLGASFFFARGQRERAESIYFIPTLAKQLARTVPDLVSHLSDVIKQDESIPYKSLSAQWSSLILDPLSNLGYSLMAPLVLVLVIDALDECKGETYVKEILGLLSSAKKLKIVQLRIFVTSRHESYLAEGFKPISGITQHRMIDTAEDEQMTRHDIRIYLSSNLARIANDYEFQDWPGEQRLQRILGTTGRLFIAAATVIRFLEDFPDHEISMLPGTDSTENSSTEEIDEMYLGILQQAITNRRARGRLTELFQTVVGTIIILMEKLSKAELSILLHIDLNETKRTIRDLHSVLVIPQSHDAPIDTFHLSFHDFLVDKRRCTDESLWIDEKRAHLALYNRCLDRLNNHLSRDICRLRDPGVLAIEVEEATDTQSHELHIFVSDARRFIQYYCSIIQEAPLQVYHSAAIFTPTSSVIGKHFYSDCPHWIERLPVMHQHWNRLQLVLEGNAASSISLAFSPDGTGVASGSRFSETYTWDINTGEIKQTLEGCSDRARSLNFSADGTRLTAVSADNAVWTWSTITGQTERIAECEQTPGEVLAVSPDGATVAFHLDDHKILVWNTATGESLQKLPGNYEALSFVEDGTMFVVLPQRVGIQPQGELHIWNARDGTLQKTLKISDKERLSLSVAFSLDGSYVATGGAKFAQIWSMTNADEHVMRGSYINALAFSQDNTRLAFGDRTGSIRIWNISTRQMEHVLNGGSDAIRLLAFQPGNQRLLSVSGFSSLHVWNLEHPDDESRSNDDLKYIMDLGISADGTRLTIQRFGTGQSVRHGIINASTGLIEHEAREKERTSLPPSCNLIAFASYKGLQVRDISTGQLVLDKDSLIFDKAYFSPDSTRLAASSGESDLTIWDLDGTGKSQTIQGKSPYGSLLTFSADGSRVASDSTTNGDLYSSDTEITIWNINAGLVEHYLVMDTNSPITALAFSSDIPSSTLASGSFSGAVWIWDVISGHVRTKLNPSARNINSLSFSPGGTRIAIGVDETVRI</sequence>
<dbReference type="GO" id="GO:1990234">
    <property type="term" value="C:transferase complex"/>
    <property type="evidence" value="ECO:0007669"/>
    <property type="project" value="UniProtKB-ARBA"/>
</dbReference>
<dbReference type="InterPro" id="IPR027417">
    <property type="entry name" value="P-loop_NTPase"/>
</dbReference>
<dbReference type="STRING" id="1448320.A0A319D115"/>
<evidence type="ECO:0000256" key="1">
    <source>
        <dbReference type="ARBA" id="ARBA00022574"/>
    </source>
</evidence>
<evidence type="ECO:0000313" key="9">
    <source>
        <dbReference type="EMBL" id="PYH91216.1"/>
    </source>
</evidence>
<dbReference type="EMBL" id="KZ825952">
    <property type="protein sequence ID" value="PYH91216.1"/>
    <property type="molecule type" value="Genomic_DNA"/>
</dbReference>
<comment type="similarity">
    <text evidence="3">Belongs to the WD repeat MDV1/CAF4 family.</text>
</comment>
<evidence type="ECO:0000256" key="5">
    <source>
        <dbReference type="ARBA" id="ARBA00043913"/>
    </source>
</evidence>
<dbReference type="InterPro" id="IPR056884">
    <property type="entry name" value="NPHP3-like_N"/>
</dbReference>
<comment type="function">
    <text evidence="5">Involved in mitochondrial fission. Acts as an adapter protein required to form mitochondrial fission complexes. Formation of these complexes is required to promote constriction and fission of the mitochondrial compartment at a late step in mitochondrial division.</text>
</comment>
<dbReference type="PROSITE" id="PS50082">
    <property type="entry name" value="WD_REPEATS_2"/>
    <property type="match status" value="5"/>
</dbReference>
<dbReference type="PROSITE" id="PS50837">
    <property type="entry name" value="NACHT"/>
    <property type="match status" value="1"/>
</dbReference>
<gene>
    <name evidence="9" type="ORF">BO71DRAFT_433082</name>
</gene>
<evidence type="ECO:0000259" key="8">
    <source>
        <dbReference type="PROSITE" id="PS50837"/>
    </source>
</evidence>
<feature type="repeat" description="WD" evidence="6">
    <location>
        <begin position="860"/>
        <end position="901"/>
    </location>
</feature>
<dbReference type="Pfam" id="PF24883">
    <property type="entry name" value="NPHP3_N"/>
    <property type="match status" value="1"/>
</dbReference>
<evidence type="ECO:0000256" key="4">
    <source>
        <dbReference type="ARBA" id="ARBA00039789"/>
    </source>
</evidence>
<feature type="repeat" description="WD" evidence="6">
    <location>
        <begin position="818"/>
        <end position="859"/>
    </location>
</feature>
<dbReference type="Gene3D" id="2.130.10.10">
    <property type="entry name" value="YVTN repeat-like/Quinoprotein amine dehydrogenase"/>
    <property type="match status" value="4"/>
</dbReference>
<keyword evidence="1 6" id="KW-0853">WD repeat</keyword>
<dbReference type="InterPro" id="IPR001680">
    <property type="entry name" value="WD40_rpt"/>
</dbReference>
<accession>A0A319D115</accession>
<dbReference type="InterPro" id="IPR015943">
    <property type="entry name" value="WD40/YVTN_repeat-like_dom_sf"/>
</dbReference>
<evidence type="ECO:0000313" key="10">
    <source>
        <dbReference type="Proteomes" id="UP000247810"/>
    </source>
</evidence>
<feature type="repeat" description="WD" evidence="6">
    <location>
        <begin position="1036"/>
        <end position="1070"/>
    </location>
</feature>
<dbReference type="VEuPathDB" id="FungiDB:BO71DRAFT_433082"/>
<dbReference type="InterPro" id="IPR007111">
    <property type="entry name" value="NACHT_NTPase"/>
</dbReference>
<dbReference type="SUPFAM" id="SSF50978">
    <property type="entry name" value="WD40 repeat-like"/>
    <property type="match status" value="2"/>
</dbReference>
<dbReference type="SUPFAM" id="SSF52540">
    <property type="entry name" value="P-loop containing nucleoside triphosphate hydrolases"/>
    <property type="match status" value="1"/>
</dbReference>
<dbReference type="Proteomes" id="UP000247810">
    <property type="component" value="Unassembled WGS sequence"/>
</dbReference>
<dbReference type="SMART" id="SM00320">
    <property type="entry name" value="WD40"/>
    <property type="match status" value="8"/>
</dbReference>
<feature type="repeat" description="WD" evidence="6">
    <location>
        <begin position="1206"/>
        <end position="1235"/>
    </location>
</feature>
<keyword evidence="10" id="KW-1185">Reference proteome</keyword>